<reference evidence="1 2" key="1">
    <citation type="submission" date="2022-01" db="EMBL/GenBank/DDBJ databases">
        <title>A chromosomal length assembly of Cordylochernes scorpioides.</title>
        <authorList>
            <person name="Zeh D."/>
            <person name="Zeh J."/>
        </authorList>
    </citation>
    <scope>NUCLEOTIDE SEQUENCE [LARGE SCALE GENOMIC DNA]</scope>
    <source>
        <strain evidence="1">IN4F17</strain>
        <tissue evidence="1">Whole Body</tissue>
    </source>
</reference>
<gene>
    <name evidence="1" type="ORF">LAZ67_5000954</name>
</gene>
<evidence type="ECO:0000313" key="1">
    <source>
        <dbReference type="EMBL" id="UYV67503.1"/>
    </source>
</evidence>
<accession>A0ABY6KFC0</accession>
<organism evidence="1 2">
    <name type="scientific">Cordylochernes scorpioides</name>
    <dbReference type="NCBI Taxonomy" id="51811"/>
    <lineage>
        <taxon>Eukaryota</taxon>
        <taxon>Metazoa</taxon>
        <taxon>Ecdysozoa</taxon>
        <taxon>Arthropoda</taxon>
        <taxon>Chelicerata</taxon>
        <taxon>Arachnida</taxon>
        <taxon>Pseudoscorpiones</taxon>
        <taxon>Cheliferoidea</taxon>
        <taxon>Chernetidae</taxon>
        <taxon>Cordylochernes</taxon>
    </lineage>
</organism>
<dbReference type="EMBL" id="CP092867">
    <property type="protein sequence ID" value="UYV67503.1"/>
    <property type="molecule type" value="Genomic_DNA"/>
</dbReference>
<evidence type="ECO:0000313" key="2">
    <source>
        <dbReference type="Proteomes" id="UP001235939"/>
    </source>
</evidence>
<name>A0ABY6KFC0_9ARAC</name>
<protein>
    <submittedName>
        <fullName evidence="1">Uncharacterized protein</fullName>
    </submittedName>
</protein>
<dbReference type="Proteomes" id="UP001235939">
    <property type="component" value="Chromosome 05"/>
</dbReference>
<sequence length="64" mass="7674">MDEDKKNDAFICYSQRIEMSRAELESKVPIYDLCIHERDWTSSLYPGQFVTIKLLNKIFIVRKF</sequence>
<proteinExistence type="predicted"/>
<keyword evidence="2" id="KW-1185">Reference proteome</keyword>